<dbReference type="InterPro" id="IPR010110">
    <property type="entry name" value="Shikimate_DH_AroM-type"/>
</dbReference>
<name>A0A7I9UXG5_9ACTN</name>
<dbReference type="InterPro" id="IPR013708">
    <property type="entry name" value="Shikimate_DH-bd_N"/>
</dbReference>
<evidence type="ECO:0000259" key="4">
    <source>
        <dbReference type="Pfam" id="PF18317"/>
    </source>
</evidence>
<proteinExistence type="predicted"/>
<dbReference type="NCBIfam" id="NF001311">
    <property type="entry name" value="PRK00258.1-3"/>
    <property type="match status" value="1"/>
</dbReference>
<evidence type="ECO:0000313" key="6">
    <source>
        <dbReference type="Proteomes" id="UP000444980"/>
    </source>
</evidence>
<gene>
    <name evidence="5" type="ORF">nbrc107697_19260</name>
</gene>
<dbReference type="SUPFAM" id="SSF53223">
    <property type="entry name" value="Aminoacid dehydrogenase-like, N-terminal domain"/>
    <property type="match status" value="1"/>
</dbReference>
<dbReference type="PANTHER" id="PTHR21089">
    <property type="entry name" value="SHIKIMATE DEHYDROGENASE"/>
    <property type="match status" value="1"/>
</dbReference>
<dbReference type="EMBL" id="BJOU01000001">
    <property type="protein sequence ID" value="GED97887.1"/>
    <property type="molecule type" value="Genomic_DNA"/>
</dbReference>
<dbReference type="GO" id="GO:0004764">
    <property type="term" value="F:shikimate 3-dehydrogenase (NADP+) activity"/>
    <property type="evidence" value="ECO:0007669"/>
    <property type="project" value="InterPro"/>
</dbReference>
<comment type="caution">
    <text evidence="5">The sequence shown here is derived from an EMBL/GenBank/DDBJ whole genome shotgun (WGS) entry which is preliminary data.</text>
</comment>
<dbReference type="InterPro" id="IPR041121">
    <property type="entry name" value="SDH_C"/>
</dbReference>
<reference evidence="6" key="1">
    <citation type="submission" date="2019-06" db="EMBL/GenBank/DDBJ databases">
        <title>Gordonia isolated from sludge of a wastewater treatment plant.</title>
        <authorList>
            <person name="Tamura T."/>
            <person name="Aoyama K."/>
            <person name="Kang Y."/>
            <person name="Saito S."/>
            <person name="Akiyama N."/>
            <person name="Yazawa K."/>
            <person name="Gonoi T."/>
            <person name="Mikami Y."/>
        </authorList>
    </citation>
    <scope>NUCLEOTIDE SEQUENCE [LARGE SCALE GENOMIC DNA]</scope>
    <source>
        <strain evidence="6">NBRC 107697</strain>
    </source>
</reference>
<dbReference type="PANTHER" id="PTHR21089:SF1">
    <property type="entry name" value="BIFUNCTIONAL 3-DEHYDROQUINATE DEHYDRATASE_SHIKIMATE DEHYDROGENASE, CHLOROPLASTIC"/>
    <property type="match status" value="1"/>
</dbReference>
<dbReference type="GO" id="GO:0050661">
    <property type="term" value="F:NADP binding"/>
    <property type="evidence" value="ECO:0007669"/>
    <property type="project" value="TreeGrafter"/>
</dbReference>
<organism evidence="5 6">
    <name type="scientific">Gordonia crocea</name>
    <dbReference type="NCBI Taxonomy" id="589162"/>
    <lineage>
        <taxon>Bacteria</taxon>
        <taxon>Bacillati</taxon>
        <taxon>Actinomycetota</taxon>
        <taxon>Actinomycetes</taxon>
        <taxon>Mycobacteriales</taxon>
        <taxon>Gordoniaceae</taxon>
        <taxon>Gordonia</taxon>
    </lineage>
</organism>
<evidence type="ECO:0000256" key="2">
    <source>
        <dbReference type="ARBA" id="ARBA00023141"/>
    </source>
</evidence>
<dbReference type="GO" id="GO:0019632">
    <property type="term" value="P:shikimate metabolic process"/>
    <property type="evidence" value="ECO:0007669"/>
    <property type="project" value="TreeGrafter"/>
</dbReference>
<comment type="pathway">
    <text evidence="1">Metabolic intermediate biosynthesis; chorismate biosynthesis; chorismate from D-erythrose 4-phosphate and phosphoenolpyruvate: step 4/7.</text>
</comment>
<dbReference type="InterPro" id="IPR036291">
    <property type="entry name" value="NAD(P)-bd_dom_sf"/>
</dbReference>
<dbReference type="AlphaFoldDB" id="A0A7I9UXG5"/>
<feature type="domain" description="Shikimate dehydrogenase substrate binding N-terminal" evidence="3">
    <location>
        <begin position="2"/>
        <end position="83"/>
    </location>
</feature>
<dbReference type="GO" id="GO:0009423">
    <property type="term" value="P:chorismate biosynthetic process"/>
    <property type="evidence" value="ECO:0007669"/>
    <property type="project" value="TreeGrafter"/>
</dbReference>
<keyword evidence="6" id="KW-1185">Reference proteome</keyword>
<sequence length="263" mass="26594">MLGYPIEHSRSPDLHRAAYRALGLTGWTYERIECRAGELAGIVDGLDEEYVGLSVTMPGKAQALAYATSVSDRARLVGSANTLVRGVDGWSADCTDVDGVAGALAAVGADFTGGGTAVVLGAGGTARPALAALAAAGADEVAIVVREEARARDARALAAALSLTARVVPFDAEAVRAPFAEATAVVSTVPAAAAAALVDAVVDPLRLVDAIYDPWPTPLAAHVTATGGTVAGGLVMLLNQAYRQVELFTGMAAPREAMAAALA</sequence>
<evidence type="ECO:0000256" key="1">
    <source>
        <dbReference type="ARBA" id="ARBA00004871"/>
    </source>
</evidence>
<dbReference type="Pfam" id="PF08501">
    <property type="entry name" value="Shikimate_dh_N"/>
    <property type="match status" value="1"/>
</dbReference>
<dbReference type="Pfam" id="PF18317">
    <property type="entry name" value="SDH_C"/>
    <property type="match status" value="1"/>
</dbReference>
<feature type="domain" description="SDH C-terminal" evidence="4">
    <location>
        <begin position="233"/>
        <end position="262"/>
    </location>
</feature>
<dbReference type="GO" id="GO:0009073">
    <property type="term" value="P:aromatic amino acid family biosynthetic process"/>
    <property type="evidence" value="ECO:0007669"/>
    <property type="project" value="UniProtKB-KW"/>
</dbReference>
<dbReference type="NCBIfam" id="TIGR01809">
    <property type="entry name" value="Shik-DH-AROM"/>
    <property type="match status" value="1"/>
</dbReference>
<evidence type="ECO:0000259" key="3">
    <source>
        <dbReference type="Pfam" id="PF08501"/>
    </source>
</evidence>
<protein>
    <submittedName>
        <fullName evidence="5">Putative shikimate-5-dehydrogenase (AroE)</fullName>
    </submittedName>
</protein>
<dbReference type="Gene3D" id="3.40.50.720">
    <property type="entry name" value="NAD(P)-binding Rossmann-like Domain"/>
    <property type="match status" value="1"/>
</dbReference>
<dbReference type="InterPro" id="IPR046346">
    <property type="entry name" value="Aminoacid_DH-like_N_sf"/>
</dbReference>
<accession>A0A7I9UXG5</accession>
<keyword evidence="2" id="KW-0057">Aromatic amino acid biosynthesis</keyword>
<keyword evidence="2" id="KW-0028">Amino-acid biosynthesis</keyword>
<dbReference type="GO" id="GO:0005829">
    <property type="term" value="C:cytosol"/>
    <property type="evidence" value="ECO:0007669"/>
    <property type="project" value="TreeGrafter"/>
</dbReference>
<dbReference type="Gene3D" id="3.40.50.10860">
    <property type="entry name" value="Leucine Dehydrogenase, chain A, domain 1"/>
    <property type="match status" value="1"/>
</dbReference>
<evidence type="ECO:0000313" key="5">
    <source>
        <dbReference type="EMBL" id="GED97887.1"/>
    </source>
</evidence>
<dbReference type="InterPro" id="IPR022893">
    <property type="entry name" value="Shikimate_DH_fam"/>
</dbReference>
<dbReference type="Proteomes" id="UP000444980">
    <property type="component" value="Unassembled WGS sequence"/>
</dbReference>
<dbReference type="SUPFAM" id="SSF51735">
    <property type="entry name" value="NAD(P)-binding Rossmann-fold domains"/>
    <property type="match status" value="1"/>
</dbReference>